<keyword evidence="7" id="KW-1185">Reference proteome</keyword>
<dbReference type="SUPFAM" id="SSF48452">
    <property type="entry name" value="TPR-like"/>
    <property type="match status" value="1"/>
</dbReference>
<keyword evidence="4" id="KW-0732">Signal</keyword>
<dbReference type="InterPro" id="IPR019734">
    <property type="entry name" value="TPR_rpt"/>
</dbReference>
<feature type="repeat" description="TPR" evidence="1">
    <location>
        <begin position="98"/>
        <end position="131"/>
    </location>
</feature>
<dbReference type="InterPro" id="IPR011990">
    <property type="entry name" value="TPR-like_helical_dom_sf"/>
</dbReference>
<protein>
    <submittedName>
        <fullName evidence="6">OmpA family protein</fullName>
    </submittedName>
</protein>
<feature type="region of interest" description="Disordered" evidence="3">
    <location>
        <begin position="695"/>
        <end position="722"/>
    </location>
</feature>
<dbReference type="PROSITE" id="PS51123">
    <property type="entry name" value="OMPA_2"/>
    <property type="match status" value="1"/>
</dbReference>
<evidence type="ECO:0000259" key="5">
    <source>
        <dbReference type="PROSITE" id="PS51123"/>
    </source>
</evidence>
<dbReference type="InterPro" id="IPR050330">
    <property type="entry name" value="Bact_OuterMem_StrucFunc"/>
</dbReference>
<organism evidence="6 7">
    <name type="scientific">Wandonia haliotis</name>
    <dbReference type="NCBI Taxonomy" id="574963"/>
    <lineage>
        <taxon>Bacteria</taxon>
        <taxon>Pseudomonadati</taxon>
        <taxon>Bacteroidota</taxon>
        <taxon>Flavobacteriia</taxon>
        <taxon>Flavobacteriales</taxon>
        <taxon>Crocinitomicaceae</taxon>
        <taxon>Wandonia</taxon>
    </lineage>
</organism>
<dbReference type="InterPro" id="IPR036737">
    <property type="entry name" value="OmpA-like_sf"/>
</dbReference>
<dbReference type="Proteomes" id="UP001501126">
    <property type="component" value="Unassembled WGS sequence"/>
</dbReference>
<evidence type="ECO:0000256" key="1">
    <source>
        <dbReference type="PROSITE-ProRule" id="PRU00339"/>
    </source>
</evidence>
<dbReference type="SUPFAM" id="SSF82171">
    <property type="entry name" value="DPP6 N-terminal domain-like"/>
    <property type="match status" value="1"/>
</dbReference>
<feature type="signal peptide" evidence="4">
    <location>
        <begin position="1"/>
        <end position="19"/>
    </location>
</feature>
<evidence type="ECO:0000313" key="6">
    <source>
        <dbReference type="EMBL" id="GAA0874613.1"/>
    </source>
</evidence>
<dbReference type="InterPro" id="IPR006665">
    <property type="entry name" value="OmpA-like"/>
</dbReference>
<dbReference type="RefSeq" id="WP_343785513.1">
    <property type="nucleotide sequence ID" value="NZ_BAAAFH010000003.1"/>
</dbReference>
<evidence type="ECO:0000313" key="7">
    <source>
        <dbReference type="Proteomes" id="UP001501126"/>
    </source>
</evidence>
<dbReference type="PANTHER" id="PTHR30329">
    <property type="entry name" value="STATOR ELEMENT OF FLAGELLAR MOTOR COMPLEX"/>
    <property type="match status" value="1"/>
</dbReference>
<dbReference type="Gene3D" id="1.25.40.10">
    <property type="entry name" value="Tetratricopeptide repeat domain"/>
    <property type="match status" value="1"/>
</dbReference>
<dbReference type="SUPFAM" id="SSF103088">
    <property type="entry name" value="OmpA-like"/>
    <property type="match status" value="1"/>
</dbReference>
<sequence>MKRYLLTSLLFVFATISLAQQKYIDEAKFYFQSENYCEGAEKCELAYGKINPKSDKAKRQKGDMAFMAAECHRLTENFSYATDWYDKAILLRYYEVEPKVYLYNAEMYRAMGDFNPAEENYNEYLKLVPGDKIAKRGLESVKLAKSYKANRTRYTVKNESKINKPEYDMAPMIGDRKGTELYFSSSRPGSTGSDKDPRTCESYMDLWVTKIDKKGNFSQPQLITGENVNTIDNEGSLCFDGRFKTMFFTRCPNLKKQNLGCDIWMSELGARGWEEPKKLPLKPEGKEGDTISVGHPCVSPDGKFLIFASDMFGGQGGRDLWYTTYDRRSDSWSAPVNMGPEINTEGNELFPTFGEDGSLYFASDGHLGMGGLDIFRAEKVGEEYKWTKPQNLGFPINSVSNDFGLIEIDARNGYFTSNRKSTDSQGEYTDDIWSYNLPPNLFTLKVIISESDSKGKGKRIENATVKITGSDGSSWEGITNDLGEVYFEKKPDDSRYINENTEYLIEASLFGEGDQGYYPNSGGISTVGLEQDMDFIKEIALLPKRPIRLPEVRYALGKWDLLVNEEINSKDSLNYVYDLLQEYPSLVIKLTSHTDARGSASSNRTLAQKRAESCVKYLVEEKGVDPKRLVAEGRGEDDPRTVWLLNGEYLVDEPKADAGAEEIELVETYINKFKRNEKEIFEKLHQFNRRTEGEVVSFDYVPEPEKPEGEEGETGEVEQTEE</sequence>
<proteinExistence type="predicted"/>
<keyword evidence="1" id="KW-0802">TPR repeat</keyword>
<evidence type="ECO:0000256" key="3">
    <source>
        <dbReference type="SAM" id="MobiDB-lite"/>
    </source>
</evidence>
<accession>A0ABN1MMW1</accession>
<feature type="chain" id="PRO_5045080971" evidence="4">
    <location>
        <begin position="20"/>
        <end position="722"/>
    </location>
</feature>
<reference evidence="6 7" key="1">
    <citation type="journal article" date="2019" name="Int. J. Syst. Evol. Microbiol.">
        <title>The Global Catalogue of Microorganisms (GCM) 10K type strain sequencing project: providing services to taxonomists for standard genome sequencing and annotation.</title>
        <authorList>
            <consortium name="The Broad Institute Genomics Platform"/>
            <consortium name="The Broad Institute Genome Sequencing Center for Infectious Disease"/>
            <person name="Wu L."/>
            <person name="Ma J."/>
        </authorList>
    </citation>
    <scope>NUCLEOTIDE SEQUENCE [LARGE SCALE GENOMIC DNA]</scope>
    <source>
        <strain evidence="6 7">JCM 16083</strain>
    </source>
</reference>
<keyword evidence="2" id="KW-0472">Membrane</keyword>
<evidence type="ECO:0000256" key="4">
    <source>
        <dbReference type="SAM" id="SignalP"/>
    </source>
</evidence>
<feature type="domain" description="OmpA-like" evidence="5">
    <location>
        <begin position="541"/>
        <end position="699"/>
    </location>
</feature>
<feature type="compositionally biased region" description="Acidic residues" evidence="3">
    <location>
        <begin position="710"/>
        <end position="722"/>
    </location>
</feature>
<evidence type="ECO:0000256" key="2">
    <source>
        <dbReference type="PROSITE-ProRule" id="PRU00473"/>
    </source>
</evidence>
<comment type="caution">
    <text evidence="6">The sequence shown here is derived from an EMBL/GenBank/DDBJ whole genome shotgun (WGS) entry which is preliminary data.</text>
</comment>
<dbReference type="PROSITE" id="PS50005">
    <property type="entry name" value="TPR"/>
    <property type="match status" value="1"/>
</dbReference>
<dbReference type="Gene3D" id="3.30.1330.60">
    <property type="entry name" value="OmpA-like domain"/>
    <property type="match status" value="1"/>
</dbReference>
<gene>
    <name evidence="6" type="ORF">GCM10009118_10210</name>
</gene>
<dbReference type="Pfam" id="PF07676">
    <property type="entry name" value="PD40"/>
    <property type="match status" value="2"/>
</dbReference>
<dbReference type="EMBL" id="BAAAFH010000003">
    <property type="protein sequence ID" value="GAA0874613.1"/>
    <property type="molecule type" value="Genomic_DNA"/>
</dbReference>
<dbReference type="PANTHER" id="PTHR30329:SF21">
    <property type="entry name" value="LIPOPROTEIN YIAD-RELATED"/>
    <property type="match status" value="1"/>
</dbReference>
<name>A0ABN1MMW1_9FLAO</name>
<dbReference type="CDD" id="cd07185">
    <property type="entry name" value="OmpA_C-like"/>
    <property type="match status" value="1"/>
</dbReference>
<dbReference type="Pfam" id="PF00691">
    <property type="entry name" value="OmpA"/>
    <property type="match status" value="1"/>
</dbReference>
<dbReference type="InterPro" id="IPR011659">
    <property type="entry name" value="WD40"/>
</dbReference>